<feature type="transmembrane region" description="Helical" evidence="5">
    <location>
        <begin position="38"/>
        <end position="64"/>
    </location>
</feature>
<evidence type="ECO:0000256" key="1">
    <source>
        <dbReference type="ARBA" id="ARBA00004370"/>
    </source>
</evidence>
<dbReference type="InterPro" id="IPR026870">
    <property type="entry name" value="Zinc_ribbon_dom"/>
</dbReference>
<dbReference type="PANTHER" id="PTHR14948">
    <property type="entry name" value="NG5"/>
    <property type="match status" value="1"/>
</dbReference>
<dbReference type="AlphaFoldDB" id="A0A844FZB7"/>
<dbReference type="Pfam" id="PF04505">
    <property type="entry name" value="CD225"/>
    <property type="match status" value="1"/>
</dbReference>
<accession>A0A844FZB7</accession>
<keyword evidence="3 5" id="KW-1133">Transmembrane helix</keyword>
<organism evidence="7 8">
    <name type="scientific">Victivallis lenta</name>
    <dbReference type="NCBI Taxonomy" id="2606640"/>
    <lineage>
        <taxon>Bacteria</taxon>
        <taxon>Pseudomonadati</taxon>
        <taxon>Lentisphaerota</taxon>
        <taxon>Lentisphaeria</taxon>
        <taxon>Victivallales</taxon>
        <taxon>Victivallaceae</taxon>
        <taxon>Victivallis</taxon>
    </lineage>
</organism>
<feature type="domain" description="Zinc-ribbon" evidence="6">
    <location>
        <begin position="2"/>
        <end position="23"/>
    </location>
</feature>
<dbReference type="InterPro" id="IPR007593">
    <property type="entry name" value="CD225/Dispanin_fam"/>
</dbReference>
<dbReference type="InterPro" id="IPR051423">
    <property type="entry name" value="CD225/Dispanin"/>
</dbReference>
<keyword evidence="8" id="KW-1185">Reference proteome</keyword>
<gene>
    <name evidence="7" type="ORF">FYJ85_05280</name>
</gene>
<keyword evidence="4 5" id="KW-0472">Membrane</keyword>
<proteinExistence type="predicted"/>
<protein>
    <submittedName>
        <fullName evidence="7">CD225/dispanin family protein</fullName>
    </submittedName>
</protein>
<comment type="subcellular location">
    <subcellularLocation>
        <location evidence="1">Membrane</location>
    </subcellularLocation>
</comment>
<dbReference type="PANTHER" id="PTHR14948:SF25">
    <property type="entry name" value="DUF4190 DOMAIN-CONTAINING PROTEIN"/>
    <property type="match status" value="1"/>
</dbReference>
<evidence type="ECO:0000256" key="4">
    <source>
        <dbReference type="ARBA" id="ARBA00023136"/>
    </source>
</evidence>
<name>A0A844FZB7_9BACT</name>
<dbReference type="Pfam" id="PF13240">
    <property type="entry name" value="Zn_Ribbon_1"/>
    <property type="match status" value="1"/>
</dbReference>
<evidence type="ECO:0000313" key="7">
    <source>
        <dbReference type="EMBL" id="MST96456.1"/>
    </source>
</evidence>
<evidence type="ECO:0000256" key="2">
    <source>
        <dbReference type="ARBA" id="ARBA00022692"/>
    </source>
</evidence>
<keyword evidence="2 5" id="KW-0812">Transmembrane</keyword>
<dbReference type="EMBL" id="VUNS01000004">
    <property type="protein sequence ID" value="MST96456.1"/>
    <property type="molecule type" value="Genomic_DNA"/>
</dbReference>
<sequence length="124" mass="13108">MFCSKCGTRLEEAARSCPLCGEPCRRQSTPPVSFDSGLVWAILTTVCCCQPFGIAAIVLACQASSYAAAGNFDAAEKAAKSSKRFSLIACLVFAGLIMLVILSQLLMFFVPFLLLLFAGAASNP</sequence>
<dbReference type="GO" id="GO:0016020">
    <property type="term" value="C:membrane"/>
    <property type="evidence" value="ECO:0007669"/>
    <property type="project" value="UniProtKB-SubCell"/>
</dbReference>
<dbReference type="Proteomes" id="UP000435649">
    <property type="component" value="Unassembled WGS sequence"/>
</dbReference>
<evidence type="ECO:0000256" key="5">
    <source>
        <dbReference type="SAM" id="Phobius"/>
    </source>
</evidence>
<evidence type="ECO:0000256" key="3">
    <source>
        <dbReference type="ARBA" id="ARBA00022989"/>
    </source>
</evidence>
<dbReference type="RefSeq" id="WP_106054602.1">
    <property type="nucleotide sequence ID" value="NZ_CALXOB010000019.1"/>
</dbReference>
<evidence type="ECO:0000313" key="8">
    <source>
        <dbReference type="Proteomes" id="UP000435649"/>
    </source>
</evidence>
<evidence type="ECO:0000259" key="6">
    <source>
        <dbReference type="Pfam" id="PF13240"/>
    </source>
</evidence>
<reference evidence="7 8" key="1">
    <citation type="submission" date="2019-08" db="EMBL/GenBank/DDBJ databases">
        <title>In-depth cultivation of the pig gut microbiome towards novel bacterial diversity and tailored functional studies.</title>
        <authorList>
            <person name="Wylensek D."/>
            <person name="Hitch T.C.A."/>
            <person name="Clavel T."/>
        </authorList>
    </citation>
    <scope>NUCLEOTIDE SEQUENCE [LARGE SCALE GENOMIC DNA]</scope>
    <source>
        <strain evidence="7 8">BBE-744-WT-12</strain>
    </source>
</reference>
<feature type="transmembrane region" description="Helical" evidence="5">
    <location>
        <begin position="85"/>
        <end position="118"/>
    </location>
</feature>
<comment type="caution">
    <text evidence="7">The sequence shown here is derived from an EMBL/GenBank/DDBJ whole genome shotgun (WGS) entry which is preliminary data.</text>
</comment>